<evidence type="ECO:0000313" key="7">
    <source>
        <dbReference type="EMBL" id="AKV79142.1"/>
    </source>
</evidence>
<dbReference type="EMBL" id="CP012175">
    <property type="protein sequence ID" value="AKV81387.1"/>
    <property type="molecule type" value="Genomic_DNA"/>
</dbReference>
<evidence type="ECO:0000256" key="2">
    <source>
        <dbReference type="ARBA" id="ARBA00022692"/>
    </source>
</evidence>
<dbReference type="InterPro" id="IPR019533">
    <property type="entry name" value="Peptidase_S26"/>
</dbReference>
<keyword evidence="2" id="KW-0812">Transmembrane</keyword>
<proteinExistence type="predicted"/>
<evidence type="ECO:0000313" key="14">
    <source>
        <dbReference type="Proteomes" id="UP000068832"/>
    </source>
</evidence>
<dbReference type="SUPFAM" id="SSF51306">
    <property type="entry name" value="LexA/Signal peptidase"/>
    <property type="match status" value="1"/>
</dbReference>
<evidence type="ECO:0000256" key="3">
    <source>
        <dbReference type="ARBA" id="ARBA00022989"/>
    </source>
</evidence>
<evidence type="ECO:0000313" key="11">
    <source>
        <dbReference type="Proteomes" id="UP000061362"/>
    </source>
</evidence>
<dbReference type="EMBL" id="CP012174">
    <property type="protein sequence ID" value="AKV79142.1"/>
    <property type="molecule type" value="Genomic_DNA"/>
</dbReference>
<dbReference type="Proteomes" id="UP000068832">
    <property type="component" value="Chromosome"/>
</dbReference>
<evidence type="ECO:0000313" key="10">
    <source>
        <dbReference type="Proteomes" id="UP000056255"/>
    </source>
</evidence>
<evidence type="ECO:0000256" key="4">
    <source>
        <dbReference type="ARBA" id="ARBA00023136"/>
    </source>
</evidence>
<accession>A0A0K1SQM3</accession>
<evidence type="ECO:0000256" key="1">
    <source>
        <dbReference type="ARBA" id="ARBA00004370"/>
    </source>
</evidence>
<keyword evidence="4" id="KW-0472">Membrane</keyword>
<dbReference type="EMBL" id="CP012172">
    <property type="protein sequence ID" value="AKV74654.1"/>
    <property type="molecule type" value="Genomic_DNA"/>
</dbReference>
<keyword evidence="3" id="KW-1133">Transmembrane helix</keyword>
<comment type="subcellular location">
    <subcellularLocation>
        <location evidence="1">Membrane</location>
    </subcellularLocation>
</comment>
<dbReference type="Proteomes" id="UP000062475">
    <property type="component" value="Chromosome"/>
</dbReference>
<evidence type="ECO:0000313" key="5">
    <source>
        <dbReference type="EMBL" id="AKV74654.1"/>
    </source>
</evidence>
<dbReference type="Proteomes" id="UP000062398">
    <property type="component" value="Chromosome"/>
</dbReference>
<dbReference type="CDD" id="cd06530">
    <property type="entry name" value="S26_SPase_I"/>
    <property type="match status" value="1"/>
</dbReference>
<name>A0A0K1SQM3_9CREN</name>
<dbReference type="InterPro" id="IPR001733">
    <property type="entry name" value="Peptidase_S26B"/>
</dbReference>
<dbReference type="RefSeq" id="WP_048060124.1">
    <property type="nucleotide sequence ID" value="NZ_AP019770.1"/>
</dbReference>
<evidence type="ECO:0000313" key="9">
    <source>
        <dbReference type="EMBL" id="AKV83622.1"/>
    </source>
</evidence>
<dbReference type="Proteomes" id="UP000061362">
    <property type="component" value="Chromosome"/>
</dbReference>
<dbReference type="GO" id="GO:0016020">
    <property type="term" value="C:membrane"/>
    <property type="evidence" value="ECO:0007669"/>
    <property type="project" value="UniProtKB-SubCell"/>
</dbReference>
<dbReference type="GO" id="GO:0004252">
    <property type="term" value="F:serine-type endopeptidase activity"/>
    <property type="evidence" value="ECO:0007669"/>
    <property type="project" value="InterPro"/>
</dbReference>
<organism evidence="6 13">
    <name type="scientific">Metallosphaera sedula</name>
    <dbReference type="NCBI Taxonomy" id="43687"/>
    <lineage>
        <taxon>Archaea</taxon>
        <taxon>Thermoproteota</taxon>
        <taxon>Thermoprotei</taxon>
        <taxon>Sulfolobales</taxon>
        <taxon>Sulfolobaceae</taxon>
        <taxon>Metallosphaera</taxon>
    </lineage>
</organism>
<sequence>MWMKKSDIAIIILIALVYIVFYSNIVSSASVEGVSMYPIFQNGALTFYQSPTHITYHSIIIYRSPQLHTYVIHRVIRVDGTYYVTQGVDKISNPQPDNQIGLEPAPGVPSSDVIGKVTEIDGYVISIPYLGYLSILLSSLAR</sequence>
<reference evidence="11 12" key="1">
    <citation type="journal article" date="2015" name="Genome Announc.">
        <title>Complete Genome Sequences of Evolved Arsenate-Resistant Metallosphaera sedula Strains.</title>
        <authorList>
            <person name="Ai C."/>
            <person name="McCarthy S."/>
            <person name="Schackwitz W."/>
            <person name="Martin J."/>
            <person name="Lipzen A."/>
            <person name="Blum P."/>
        </authorList>
    </citation>
    <scope>NUCLEOTIDE SEQUENCE [LARGE SCALE GENOMIC DNA]</scope>
    <source>
        <strain evidence="7 12">ARS120-1</strain>
        <strain evidence="8 11">ARS120-2</strain>
        <strain evidence="5 14">ARS50-1</strain>
        <strain evidence="6 13">ARS50-2</strain>
    </source>
</reference>
<dbReference type="AlphaFoldDB" id="A0A0K1SQM3"/>
<evidence type="ECO:0000313" key="13">
    <source>
        <dbReference type="Proteomes" id="UP000062475"/>
    </source>
</evidence>
<evidence type="ECO:0000313" key="8">
    <source>
        <dbReference type="EMBL" id="AKV81387.1"/>
    </source>
</evidence>
<dbReference type="EMBL" id="CP012176">
    <property type="protein sequence ID" value="AKV83622.1"/>
    <property type="molecule type" value="Genomic_DNA"/>
</dbReference>
<reference evidence="9 10" key="2">
    <citation type="submission" date="2015-07" db="EMBL/GenBank/DDBJ databases">
        <title>Physiological, transcriptional responses and genome re-sequencing of acid resistant extremely thermoacidophilic Metallosphaera sedula SARC-M1.</title>
        <authorList>
            <person name="Ai C."/>
            <person name="McCarthy S."/>
            <person name="Eckrich V."/>
            <person name="Rudrappa D."/>
            <person name="Qiu G."/>
            <person name="Blum P."/>
        </authorList>
    </citation>
    <scope>NUCLEOTIDE SEQUENCE [LARGE SCALE GENOMIC DNA]</scope>
    <source>
        <strain evidence="9 10">SARC-M1</strain>
    </source>
</reference>
<gene>
    <name evidence="5" type="ORF">MsedA_1699</name>
    <name evidence="6" type="ORF">MsedB_1701</name>
    <name evidence="7" type="ORF">MsedC_1699</name>
    <name evidence="8" type="ORF">MsedD_1700</name>
    <name evidence="9" type="ORF">MsedE_1702</name>
</gene>
<dbReference type="GO" id="GO:0006465">
    <property type="term" value="P:signal peptide processing"/>
    <property type="evidence" value="ECO:0007669"/>
    <property type="project" value="InterPro"/>
</dbReference>
<dbReference type="EMBL" id="CP012173">
    <property type="protein sequence ID" value="AKV76891.1"/>
    <property type="molecule type" value="Genomic_DNA"/>
</dbReference>
<dbReference type="GeneID" id="97613223"/>
<dbReference type="PATRIC" id="fig|43687.5.peg.1799"/>
<dbReference type="InterPro" id="IPR036286">
    <property type="entry name" value="LexA/Signal_pep-like_sf"/>
</dbReference>
<dbReference type="NCBIfam" id="TIGR02228">
    <property type="entry name" value="sigpep_I_arch"/>
    <property type="match status" value="1"/>
</dbReference>
<protein>
    <submittedName>
        <fullName evidence="6">Peptidase S26</fullName>
    </submittedName>
</protein>
<evidence type="ECO:0000313" key="6">
    <source>
        <dbReference type="EMBL" id="AKV76891.1"/>
    </source>
</evidence>
<evidence type="ECO:0000313" key="12">
    <source>
        <dbReference type="Proteomes" id="UP000062398"/>
    </source>
</evidence>
<dbReference type="Proteomes" id="UP000056255">
    <property type="component" value="Chromosome"/>
</dbReference>
<dbReference type="OrthoDB" id="4822at2157"/>